<dbReference type="RefSeq" id="WP_158050189.1">
    <property type="nucleotide sequence ID" value="NZ_WAJR01000027.1"/>
</dbReference>
<keyword evidence="5 9" id="KW-0812">Transmembrane</keyword>
<dbReference type="PANTHER" id="PTHR22911">
    <property type="entry name" value="ACYL-MALONYL CONDENSING ENZYME-RELATED"/>
    <property type="match status" value="1"/>
</dbReference>
<dbReference type="OrthoDB" id="369870at2"/>
<sequence>MKSFLEGKNGFGEGASERKNEMESEAEASRAEAGRGALAAVGCYLLWGFCPLFWALLDNVGSIEIIGQRIVWSLVLTVVACKFILKVDFVGLLRDARARRFLIPSGLLIMLNWSLYIVAMVTNNVVEASLGYYINPLVSIVLGLVVFRERLTPLQIAATVLSAAGVIYFTVNYGSFPWIALVLAFTFGIYGAVKKRGGYPAVPTIAVEGIVALPFAIVALVAVAIAGQSVFFSPDMSLEAWQTRVLLVLTGPITAVPLILFATAANKTPLSLIGFIQYISPTISLLSGVLVLGEPFTSAHAVCFACIWAGAVLVIVDAIRKQVRQR</sequence>
<feature type="region of interest" description="Disordered" evidence="8">
    <location>
        <begin position="1"/>
        <end position="26"/>
    </location>
</feature>
<accession>A0A6N6NK36</accession>
<feature type="transmembrane region" description="Helical" evidence="9">
    <location>
        <begin position="101"/>
        <end position="118"/>
    </location>
</feature>
<evidence type="ECO:0000256" key="1">
    <source>
        <dbReference type="ARBA" id="ARBA00004651"/>
    </source>
</evidence>
<comment type="subcellular location">
    <subcellularLocation>
        <location evidence="1">Cell membrane</location>
        <topology evidence="1">Multi-pass membrane protein</topology>
    </subcellularLocation>
</comment>
<evidence type="ECO:0000256" key="5">
    <source>
        <dbReference type="ARBA" id="ARBA00022692"/>
    </source>
</evidence>
<keyword evidence="6 9" id="KW-1133">Transmembrane helix</keyword>
<comment type="caution">
    <text evidence="11">The sequence shown here is derived from an EMBL/GenBank/DDBJ whole genome shotgun (WGS) entry which is preliminary data.</text>
</comment>
<protein>
    <submittedName>
        <fullName evidence="11">EamA family transporter RarD</fullName>
    </submittedName>
</protein>
<feature type="transmembrane region" description="Helical" evidence="9">
    <location>
        <begin position="299"/>
        <end position="319"/>
    </location>
</feature>
<keyword evidence="3" id="KW-0813">Transport</keyword>
<dbReference type="NCBIfam" id="TIGR00688">
    <property type="entry name" value="rarD"/>
    <property type="match status" value="1"/>
</dbReference>
<keyword evidence="12" id="KW-1185">Reference proteome</keyword>
<evidence type="ECO:0000256" key="6">
    <source>
        <dbReference type="ARBA" id="ARBA00022989"/>
    </source>
</evidence>
<evidence type="ECO:0000313" key="12">
    <source>
        <dbReference type="Proteomes" id="UP000468668"/>
    </source>
</evidence>
<evidence type="ECO:0000313" key="11">
    <source>
        <dbReference type="EMBL" id="KAB1637946.1"/>
    </source>
</evidence>
<feature type="compositionally biased region" description="Basic and acidic residues" evidence="8">
    <location>
        <begin position="15"/>
        <end position="26"/>
    </location>
</feature>
<feature type="domain" description="EamA" evidence="10">
    <location>
        <begin position="179"/>
        <end position="315"/>
    </location>
</feature>
<evidence type="ECO:0000256" key="4">
    <source>
        <dbReference type="ARBA" id="ARBA00022475"/>
    </source>
</evidence>
<dbReference type="Proteomes" id="UP000468668">
    <property type="component" value="Unassembled WGS sequence"/>
</dbReference>
<evidence type="ECO:0000256" key="3">
    <source>
        <dbReference type="ARBA" id="ARBA00022448"/>
    </source>
</evidence>
<evidence type="ECO:0000259" key="10">
    <source>
        <dbReference type="Pfam" id="PF00892"/>
    </source>
</evidence>
<proteinExistence type="inferred from homology"/>
<feature type="transmembrane region" description="Helical" evidence="9">
    <location>
        <begin position="130"/>
        <end position="147"/>
    </location>
</feature>
<comment type="similarity">
    <text evidence="2">Belongs to the EamA transporter family.</text>
</comment>
<keyword evidence="7 9" id="KW-0472">Membrane</keyword>
<feature type="transmembrane region" description="Helical" evidence="9">
    <location>
        <begin position="245"/>
        <end position="265"/>
    </location>
</feature>
<dbReference type="InterPro" id="IPR004626">
    <property type="entry name" value="RarD"/>
</dbReference>
<feature type="transmembrane region" description="Helical" evidence="9">
    <location>
        <begin position="205"/>
        <end position="225"/>
    </location>
</feature>
<feature type="transmembrane region" description="Helical" evidence="9">
    <location>
        <begin position="154"/>
        <end position="170"/>
    </location>
</feature>
<feature type="transmembrane region" description="Helical" evidence="9">
    <location>
        <begin position="69"/>
        <end position="89"/>
    </location>
</feature>
<feature type="domain" description="EamA" evidence="10">
    <location>
        <begin position="35"/>
        <end position="169"/>
    </location>
</feature>
<evidence type="ECO:0000256" key="7">
    <source>
        <dbReference type="ARBA" id="ARBA00023136"/>
    </source>
</evidence>
<dbReference type="InterPro" id="IPR037185">
    <property type="entry name" value="EmrE-like"/>
</dbReference>
<feature type="transmembrane region" description="Helical" evidence="9">
    <location>
        <begin position="272"/>
        <end position="293"/>
    </location>
</feature>
<feature type="transmembrane region" description="Helical" evidence="9">
    <location>
        <begin position="176"/>
        <end position="193"/>
    </location>
</feature>
<evidence type="ECO:0000256" key="9">
    <source>
        <dbReference type="SAM" id="Phobius"/>
    </source>
</evidence>
<dbReference type="GO" id="GO:0005886">
    <property type="term" value="C:plasma membrane"/>
    <property type="evidence" value="ECO:0007669"/>
    <property type="project" value="UniProtKB-SubCell"/>
</dbReference>
<dbReference type="EMBL" id="WAJR01000027">
    <property type="protein sequence ID" value="KAB1637946.1"/>
    <property type="molecule type" value="Genomic_DNA"/>
</dbReference>
<dbReference type="AlphaFoldDB" id="A0A6N6NK36"/>
<organism evidence="11 12">
    <name type="scientific">Ellagibacter isourolithinifaciens</name>
    <dbReference type="NCBI Taxonomy" id="2137581"/>
    <lineage>
        <taxon>Bacteria</taxon>
        <taxon>Bacillati</taxon>
        <taxon>Actinomycetota</taxon>
        <taxon>Coriobacteriia</taxon>
        <taxon>Eggerthellales</taxon>
        <taxon>Eggerthellaceae</taxon>
        <taxon>Ellagibacter</taxon>
    </lineage>
</organism>
<evidence type="ECO:0000256" key="2">
    <source>
        <dbReference type="ARBA" id="ARBA00007362"/>
    </source>
</evidence>
<name>A0A6N6NK36_9ACTN</name>
<reference evidence="11 12" key="1">
    <citation type="submission" date="2019-09" db="EMBL/GenBank/DDBJ databases">
        <title>Whole genome shotgun sequencing (WGS) of Ellagibacter isourolithinifaciens DSM 104140(T) and Adlercreutzia muris DSM 29508(T).</title>
        <authorList>
            <person name="Stoll D.A."/>
            <person name="Danylec N."/>
            <person name="Huch M."/>
        </authorList>
    </citation>
    <scope>NUCLEOTIDE SEQUENCE [LARGE SCALE GENOMIC DNA]</scope>
    <source>
        <strain evidence="11 12">DSM 104140</strain>
    </source>
</reference>
<dbReference type="GeneID" id="98658544"/>
<dbReference type="SUPFAM" id="SSF103481">
    <property type="entry name" value="Multidrug resistance efflux transporter EmrE"/>
    <property type="match status" value="2"/>
</dbReference>
<evidence type="ECO:0000256" key="8">
    <source>
        <dbReference type="SAM" id="MobiDB-lite"/>
    </source>
</evidence>
<feature type="transmembrane region" description="Helical" evidence="9">
    <location>
        <begin position="37"/>
        <end position="57"/>
    </location>
</feature>
<dbReference type="PANTHER" id="PTHR22911:SF137">
    <property type="entry name" value="SOLUTE CARRIER FAMILY 35 MEMBER G2-RELATED"/>
    <property type="match status" value="1"/>
</dbReference>
<keyword evidence="4" id="KW-1003">Cell membrane</keyword>
<dbReference type="InterPro" id="IPR000620">
    <property type="entry name" value="EamA_dom"/>
</dbReference>
<dbReference type="Pfam" id="PF00892">
    <property type="entry name" value="EamA"/>
    <property type="match status" value="2"/>
</dbReference>
<gene>
    <name evidence="11" type="primary">rarD</name>
    <name evidence="11" type="ORF">F8C90_08990</name>
</gene>